<protein>
    <submittedName>
        <fullName evidence="1">Uncharacterized protein</fullName>
    </submittedName>
</protein>
<comment type="caution">
    <text evidence="1">The sequence shown here is derived from an EMBL/GenBank/DDBJ whole genome shotgun (WGS) entry which is preliminary data.</text>
</comment>
<reference evidence="1" key="1">
    <citation type="submission" date="2023-07" db="EMBL/GenBank/DDBJ databases">
        <authorList>
            <person name="Kim M.K."/>
        </authorList>
    </citation>
    <scope>NUCLEOTIDE SEQUENCE</scope>
    <source>
        <strain evidence="1">ASUV-10-1</strain>
    </source>
</reference>
<keyword evidence="2" id="KW-1185">Reference proteome</keyword>
<dbReference type="RefSeq" id="WP_305005620.1">
    <property type="nucleotide sequence ID" value="NZ_JAUQSY010000003.1"/>
</dbReference>
<dbReference type="Proteomes" id="UP001176429">
    <property type="component" value="Unassembled WGS sequence"/>
</dbReference>
<evidence type="ECO:0000313" key="2">
    <source>
        <dbReference type="Proteomes" id="UP001176429"/>
    </source>
</evidence>
<name>A0ABT9B808_9BACT</name>
<accession>A0ABT9B808</accession>
<gene>
    <name evidence="1" type="ORF">Q5H93_06150</name>
</gene>
<proteinExistence type="predicted"/>
<organism evidence="1 2">
    <name type="scientific">Hymenobacter aranciens</name>
    <dbReference type="NCBI Taxonomy" id="3063996"/>
    <lineage>
        <taxon>Bacteria</taxon>
        <taxon>Pseudomonadati</taxon>
        <taxon>Bacteroidota</taxon>
        <taxon>Cytophagia</taxon>
        <taxon>Cytophagales</taxon>
        <taxon>Hymenobacteraceae</taxon>
        <taxon>Hymenobacter</taxon>
    </lineage>
</organism>
<evidence type="ECO:0000313" key="1">
    <source>
        <dbReference type="EMBL" id="MDO7874307.1"/>
    </source>
</evidence>
<dbReference type="EMBL" id="JAUQSY010000003">
    <property type="protein sequence ID" value="MDO7874307.1"/>
    <property type="molecule type" value="Genomic_DNA"/>
</dbReference>
<sequence>MAKSNVITGEVTYPKVFAELVCPVDGVTTQHSQRRVIAHWLGQRGKEWQILVQCAKCRLEYIWRTNQVPEGLKPFHVHIQAHGGHIAELGVTVPDLSEQFTVLAVDRQGALRQAMFSSTMLTSGQLVETFIDGIEERDERY</sequence>